<keyword evidence="2" id="KW-1185">Reference proteome</keyword>
<name>A0A183SYC0_SCHSO</name>
<reference evidence="1 2" key="2">
    <citation type="submission" date="2018-11" db="EMBL/GenBank/DDBJ databases">
        <authorList>
            <consortium name="Pathogen Informatics"/>
        </authorList>
    </citation>
    <scope>NUCLEOTIDE SEQUENCE [LARGE SCALE GENOMIC DNA]</scope>
    <source>
        <strain evidence="1 2">NST_G2</strain>
    </source>
</reference>
<dbReference type="AlphaFoldDB" id="A0A183SYC0"/>
<accession>A0A183SYC0</accession>
<organism evidence="3">
    <name type="scientific">Schistocephalus solidus</name>
    <name type="common">Tapeworm</name>
    <dbReference type="NCBI Taxonomy" id="70667"/>
    <lineage>
        <taxon>Eukaryota</taxon>
        <taxon>Metazoa</taxon>
        <taxon>Spiralia</taxon>
        <taxon>Lophotrochozoa</taxon>
        <taxon>Platyhelminthes</taxon>
        <taxon>Cestoda</taxon>
        <taxon>Eucestoda</taxon>
        <taxon>Diphyllobothriidea</taxon>
        <taxon>Diphyllobothriidae</taxon>
        <taxon>Schistocephalus</taxon>
    </lineage>
</organism>
<evidence type="ECO:0000313" key="1">
    <source>
        <dbReference type="EMBL" id="VDL95605.1"/>
    </source>
</evidence>
<protein>
    <submittedName>
        <fullName evidence="3">Tudor domain-containing protein</fullName>
    </submittedName>
</protein>
<sequence>MVKLVYLKRFNHMVCQLPDGMMARVLDNGSIYEVFAVKCVMEEDCVRIPTLFGIIFSATLMGMYREEMLRIYISYRTESTVICHKNIEDHCPRPILCDERGYAAEYAPFHFRFF</sequence>
<dbReference type="OrthoDB" id="6312707at2759"/>
<dbReference type="Proteomes" id="UP000275846">
    <property type="component" value="Unassembled WGS sequence"/>
</dbReference>
<proteinExistence type="predicted"/>
<reference evidence="3" key="1">
    <citation type="submission" date="2016-06" db="UniProtKB">
        <authorList>
            <consortium name="WormBaseParasite"/>
        </authorList>
    </citation>
    <scope>IDENTIFICATION</scope>
</reference>
<evidence type="ECO:0000313" key="3">
    <source>
        <dbReference type="WBParaSite" id="SSLN_0000956701-mRNA-1"/>
    </source>
</evidence>
<dbReference type="WBParaSite" id="SSLN_0000956701-mRNA-1">
    <property type="protein sequence ID" value="SSLN_0000956701-mRNA-1"/>
    <property type="gene ID" value="SSLN_0000956701"/>
</dbReference>
<dbReference type="EMBL" id="UYSU01035105">
    <property type="protein sequence ID" value="VDL95605.1"/>
    <property type="molecule type" value="Genomic_DNA"/>
</dbReference>
<gene>
    <name evidence="1" type="ORF">SSLN_LOCUS9220</name>
</gene>
<evidence type="ECO:0000313" key="2">
    <source>
        <dbReference type="Proteomes" id="UP000275846"/>
    </source>
</evidence>